<gene>
    <name evidence="9" type="ORF">GJW-30_1_01437</name>
</gene>
<evidence type="ECO:0000256" key="6">
    <source>
        <dbReference type="ARBA" id="ARBA00022989"/>
    </source>
</evidence>
<sequence>MFDSLYAALAAVPPAELVLVAVMAFVASLIGGVAGYGTGVLMPLVLVPIAEPENVVPIVGMTALFTNPSRAVAFREYIDWRRVGIVAACALPTCILGAYGFTRLTGRGALIVIACTLLASVPLRRILQSRGFVIGDRGLGIGAVGYGVLVGGTSGSGIVLLSLLLACGLTGRAVVATDAMVSVIVGIAKVSVFGIAGVLTPKVIAFALMIGVVVVPGAFIAKALVERMPVRVHTAILDGVIIIGGVFLMWNAFAR</sequence>
<dbReference type="InterPro" id="IPR052017">
    <property type="entry name" value="TSUP"/>
</dbReference>
<evidence type="ECO:0000256" key="7">
    <source>
        <dbReference type="ARBA" id="ARBA00023136"/>
    </source>
</evidence>
<dbReference type="EMBL" id="AP014946">
    <property type="protein sequence ID" value="BAT58909.1"/>
    <property type="molecule type" value="Genomic_DNA"/>
</dbReference>
<dbReference type="OrthoDB" id="8126953at2"/>
<evidence type="ECO:0000256" key="4">
    <source>
        <dbReference type="ARBA" id="ARBA00022475"/>
    </source>
</evidence>
<evidence type="ECO:0000313" key="9">
    <source>
        <dbReference type="EMBL" id="BAT58909.1"/>
    </source>
</evidence>
<name>A0A0S3PSL1_9BRAD</name>
<dbReference type="PANTHER" id="PTHR30269:SF23">
    <property type="entry name" value="MEMBRANE TRANSPORTER PROTEIN YDHB-RELATED"/>
    <property type="match status" value="1"/>
</dbReference>
<dbReference type="PANTHER" id="PTHR30269">
    <property type="entry name" value="TRANSMEMBRANE PROTEIN YFCA"/>
    <property type="match status" value="1"/>
</dbReference>
<feature type="transmembrane region" description="Helical" evidence="8">
    <location>
        <begin position="179"/>
        <end position="198"/>
    </location>
</feature>
<evidence type="ECO:0000256" key="2">
    <source>
        <dbReference type="ARBA" id="ARBA00009142"/>
    </source>
</evidence>
<dbReference type="RefSeq" id="WP_096353545.1">
    <property type="nucleotide sequence ID" value="NZ_AP014946.1"/>
</dbReference>
<keyword evidence="3" id="KW-0813">Transport</keyword>
<dbReference type="KEGG" id="vgo:GJW-30_1_01437"/>
<dbReference type="AlphaFoldDB" id="A0A0S3PSL1"/>
<feature type="transmembrane region" description="Helical" evidence="8">
    <location>
        <begin position="204"/>
        <end position="225"/>
    </location>
</feature>
<comment type="similarity">
    <text evidence="2 8">Belongs to the 4-toluene sulfonate uptake permease (TSUP) (TC 2.A.102) family.</text>
</comment>
<comment type="subcellular location">
    <subcellularLocation>
        <location evidence="1 8">Cell membrane</location>
        <topology evidence="1 8">Multi-pass membrane protein</topology>
    </subcellularLocation>
</comment>
<dbReference type="GO" id="GO:0005886">
    <property type="term" value="C:plasma membrane"/>
    <property type="evidence" value="ECO:0007669"/>
    <property type="project" value="UniProtKB-SubCell"/>
</dbReference>
<dbReference type="Pfam" id="PF01925">
    <property type="entry name" value="TauE"/>
    <property type="match status" value="1"/>
</dbReference>
<keyword evidence="5 8" id="KW-0812">Transmembrane</keyword>
<keyword evidence="10" id="KW-1185">Reference proteome</keyword>
<proteinExistence type="inferred from homology"/>
<evidence type="ECO:0000256" key="5">
    <source>
        <dbReference type="ARBA" id="ARBA00022692"/>
    </source>
</evidence>
<feature type="transmembrane region" description="Helical" evidence="8">
    <location>
        <begin position="108"/>
        <end position="127"/>
    </location>
</feature>
<dbReference type="Proteomes" id="UP000236884">
    <property type="component" value="Chromosome"/>
</dbReference>
<organism evidence="9 10">
    <name type="scientific">Variibacter gotjawalensis</name>
    <dbReference type="NCBI Taxonomy" id="1333996"/>
    <lineage>
        <taxon>Bacteria</taxon>
        <taxon>Pseudomonadati</taxon>
        <taxon>Pseudomonadota</taxon>
        <taxon>Alphaproteobacteria</taxon>
        <taxon>Hyphomicrobiales</taxon>
        <taxon>Nitrobacteraceae</taxon>
        <taxon>Variibacter</taxon>
    </lineage>
</organism>
<reference evidence="9 10" key="1">
    <citation type="submission" date="2015-08" db="EMBL/GenBank/DDBJ databases">
        <title>Investigation of the bacterial diversity of lava forest soil.</title>
        <authorList>
            <person name="Lee J.S."/>
        </authorList>
    </citation>
    <scope>NUCLEOTIDE SEQUENCE [LARGE SCALE GENOMIC DNA]</scope>
    <source>
        <strain evidence="9 10">GJW-30</strain>
    </source>
</reference>
<evidence type="ECO:0000313" key="10">
    <source>
        <dbReference type="Proteomes" id="UP000236884"/>
    </source>
</evidence>
<feature type="transmembrane region" description="Helical" evidence="8">
    <location>
        <begin position="83"/>
        <end position="101"/>
    </location>
</feature>
<feature type="transmembrane region" description="Helical" evidence="8">
    <location>
        <begin position="139"/>
        <end position="167"/>
    </location>
</feature>
<feature type="transmembrane region" description="Helical" evidence="8">
    <location>
        <begin position="6"/>
        <end position="26"/>
    </location>
</feature>
<accession>A0A0S3PSL1</accession>
<keyword evidence="7 8" id="KW-0472">Membrane</keyword>
<feature type="transmembrane region" description="Helical" evidence="8">
    <location>
        <begin position="232"/>
        <end position="253"/>
    </location>
</feature>
<keyword evidence="6 8" id="KW-1133">Transmembrane helix</keyword>
<protein>
    <recommendedName>
        <fullName evidence="8">Probable membrane transporter protein</fullName>
    </recommendedName>
</protein>
<dbReference type="InterPro" id="IPR002781">
    <property type="entry name" value="TM_pro_TauE-like"/>
</dbReference>
<evidence type="ECO:0000256" key="8">
    <source>
        <dbReference type="RuleBase" id="RU363041"/>
    </source>
</evidence>
<keyword evidence="4 8" id="KW-1003">Cell membrane</keyword>
<evidence type="ECO:0000256" key="1">
    <source>
        <dbReference type="ARBA" id="ARBA00004651"/>
    </source>
</evidence>
<evidence type="ECO:0000256" key="3">
    <source>
        <dbReference type="ARBA" id="ARBA00022448"/>
    </source>
</evidence>